<dbReference type="GO" id="GO:0006108">
    <property type="term" value="P:malate metabolic process"/>
    <property type="evidence" value="ECO:0007669"/>
    <property type="project" value="TreeGrafter"/>
</dbReference>
<dbReference type="SUPFAM" id="SSF51735">
    <property type="entry name" value="NAD(P)-binding Rossmann-fold domains"/>
    <property type="match status" value="1"/>
</dbReference>
<evidence type="ECO:0000256" key="8">
    <source>
        <dbReference type="HAMAP-Rule" id="MF_01619"/>
    </source>
</evidence>
<comment type="cofactor">
    <cofactor evidence="1">
        <name>Mn(2+)</name>
        <dbReference type="ChEBI" id="CHEBI:29035"/>
    </cofactor>
</comment>
<dbReference type="InterPro" id="IPR036291">
    <property type="entry name" value="NAD(P)-bd_dom_sf"/>
</dbReference>
<evidence type="ECO:0000313" key="15">
    <source>
        <dbReference type="EMBL" id="ENW06233.1"/>
    </source>
</evidence>
<evidence type="ECO:0000256" key="7">
    <source>
        <dbReference type="ARBA" id="ARBA00052591"/>
    </source>
</evidence>
<name>N9E6Z1_9GAMM</name>
<feature type="binding site" evidence="8">
    <location>
        <position position="157"/>
    </location>
    <ligand>
        <name>NAD(+)</name>
        <dbReference type="ChEBI" id="CHEBI:57540"/>
    </ligand>
</feature>
<dbReference type="RefSeq" id="WP_005060749.1">
    <property type="nucleotide sequence ID" value="NZ_KB849765.1"/>
</dbReference>
<evidence type="ECO:0000256" key="5">
    <source>
        <dbReference type="ARBA" id="ARBA00023027"/>
    </source>
</evidence>
<dbReference type="InterPro" id="IPR001891">
    <property type="entry name" value="Malic_OxRdtase"/>
</dbReference>
<dbReference type="PIRSF" id="PIRSF000106">
    <property type="entry name" value="ME"/>
    <property type="match status" value="1"/>
</dbReference>
<evidence type="ECO:0000313" key="16">
    <source>
        <dbReference type="Proteomes" id="UP000017670"/>
    </source>
</evidence>
<dbReference type="InterPro" id="IPR012302">
    <property type="entry name" value="Malic_NAD-bd"/>
</dbReference>
<accession>N9E6Z1</accession>
<feature type="binding site" evidence="8">
    <location>
        <position position="270"/>
    </location>
    <ligand>
        <name>NAD(+)</name>
        <dbReference type="ChEBI" id="CHEBI:57540"/>
    </ligand>
</feature>
<comment type="similarity">
    <text evidence="2 8 12">Belongs to the malic enzymes family.</text>
</comment>
<dbReference type="Pfam" id="PF03949">
    <property type="entry name" value="Malic_M"/>
    <property type="match status" value="1"/>
</dbReference>
<keyword evidence="3 8" id="KW-0479">Metal-binding</keyword>
<dbReference type="HAMAP" id="MF_01619">
    <property type="entry name" value="NAD_malic_enz"/>
    <property type="match status" value="1"/>
</dbReference>
<dbReference type="NCBIfam" id="NF010052">
    <property type="entry name" value="PRK13529.1"/>
    <property type="match status" value="1"/>
</dbReference>
<organism evidence="15 16">
    <name type="scientific">Acinetobacter beijerinckii CIP 110307</name>
    <dbReference type="NCBI Taxonomy" id="1217648"/>
    <lineage>
        <taxon>Bacteria</taxon>
        <taxon>Pseudomonadati</taxon>
        <taxon>Pseudomonadota</taxon>
        <taxon>Gammaproteobacteria</taxon>
        <taxon>Moraxellales</taxon>
        <taxon>Moraxellaceae</taxon>
        <taxon>Acinetobacter</taxon>
    </lineage>
</organism>
<dbReference type="EC" id="1.1.1.38" evidence="8"/>
<dbReference type="Pfam" id="PF00390">
    <property type="entry name" value="malic"/>
    <property type="match status" value="1"/>
</dbReference>
<feature type="site" description="Important for activity" evidence="8">
    <location>
        <position position="270"/>
    </location>
</feature>
<evidence type="ECO:0000256" key="1">
    <source>
        <dbReference type="ARBA" id="ARBA00001936"/>
    </source>
</evidence>
<feature type="binding site" evidence="10">
    <location>
        <position position="418"/>
    </location>
    <ligand>
        <name>(S)-malate</name>
        <dbReference type="ChEBI" id="CHEBI:15589"/>
    </ligand>
</feature>
<comment type="catalytic activity">
    <reaction evidence="6 8">
        <text>oxaloacetate + H(+) = pyruvate + CO2</text>
        <dbReference type="Rhea" id="RHEA:15641"/>
        <dbReference type="ChEBI" id="CHEBI:15361"/>
        <dbReference type="ChEBI" id="CHEBI:15378"/>
        <dbReference type="ChEBI" id="CHEBI:16452"/>
        <dbReference type="ChEBI" id="CHEBI:16526"/>
        <dbReference type="EC" id="1.1.1.38"/>
    </reaction>
</comment>
<feature type="domain" description="Malic enzyme NAD-binding" evidence="13">
    <location>
        <begin position="271"/>
        <end position="531"/>
    </location>
</feature>
<dbReference type="PANTHER" id="PTHR23406:SF34">
    <property type="entry name" value="NAD-DEPENDENT MALIC ENZYME, MITOCHONDRIAL"/>
    <property type="match status" value="1"/>
</dbReference>
<dbReference type="Proteomes" id="UP000017670">
    <property type="component" value="Unassembled WGS sequence"/>
</dbReference>
<dbReference type="SMART" id="SM01274">
    <property type="entry name" value="malic"/>
    <property type="match status" value="1"/>
</dbReference>
<evidence type="ECO:0000259" key="14">
    <source>
        <dbReference type="SMART" id="SM01274"/>
    </source>
</evidence>
<dbReference type="GO" id="GO:0004471">
    <property type="term" value="F:malate dehydrogenase (decarboxylating) (NAD+) activity"/>
    <property type="evidence" value="ECO:0007669"/>
    <property type="project" value="UniProtKB-UniRule"/>
</dbReference>
<dbReference type="PATRIC" id="fig|1217648.3.peg.1910"/>
<dbReference type="AlphaFoldDB" id="N9E6Z1"/>
<dbReference type="HOGENOM" id="CLU_011405_5_2_6"/>
<feature type="binding site" evidence="8 11">
    <location>
        <position position="270"/>
    </location>
    <ligand>
        <name>a divalent metal cation</name>
        <dbReference type="ChEBI" id="CHEBI:60240"/>
    </ligand>
</feature>
<dbReference type="FunFam" id="3.40.50.720:FF:000055">
    <property type="entry name" value="NAD-dependent malic enzyme"/>
    <property type="match status" value="1"/>
</dbReference>
<evidence type="ECO:0000256" key="12">
    <source>
        <dbReference type="RuleBase" id="RU003427"/>
    </source>
</evidence>
<dbReference type="Gene3D" id="3.40.50.10380">
    <property type="entry name" value="Malic enzyme, N-terminal domain"/>
    <property type="match status" value="1"/>
</dbReference>
<dbReference type="SUPFAM" id="SSF53223">
    <property type="entry name" value="Aminoacid dehydrogenase-like, N-terminal domain"/>
    <property type="match status" value="1"/>
</dbReference>
<comment type="caution">
    <text evidence="15">The sequence shown here is derived from an EMBL/GenBank/DDBJ whole genome shotgun (WGS) entry which is preliminary data.</text>
</comment>
<keyword evidence="5 8" id="KW-0520">NAD</keyword>
<feature type="active site" description="Proton acceptor" evidence="8 9">
    <location>
        <position position="175"/>
    </location>
</feature>
<comment type="subunit">
    <text evidence="8">Homotetramer.</text>
</comment>
<evidence type="ECO:0000256" key="10">
    <source>
        <dbReference type="PIRSR" id="PIRSR000106-2"/>
    </source>
</evidence>
<evidence type="ECO:0000256" key="2">
    <source>
        <dbReference type="ARBA" id="ARBA00008785"/>
    </source>
</evidence>
<dbReference type="STRING" id="262668.GCA_000931715_01174"/>
<evidence type="ECO:0000256" key="4">
    <source>
        <dbReference type="ARBA" id="ARBA00023002"/>
    </source>
</evidence>
<proteinExistence type="inferred from homology"/>
<gene>
    <name evidence="8" type="primary">maeA</name>
    <name evidence="15" type="ORF">F933_01956</name>
</gene>
<sequence length="565" mass="62641">MTSGNHSKHPLYIPYAGYTLLELPLLNKGSAFTEEERTNFNLHGLLPHIIETIEEQSQRSYQQFRAFNDDINKHIYLRNIQDTNETLFYHLIEDHLEEMMPVIYTPTVGEACQRFSDIYRRHRGIFISYPDQDFIDDILQNVNKNNVKVIVITDGERILGLGDQGIGGMGIPIGKLSLYTACGGISPAYTLPITIDVGTNNQQLLNDPIYMGWRQPRINGDEYYAFVDKVIEAIKRRWPKALIQFEDFAQKNAMPLLEKYRDKICCFNDDIQGTAAVSVGSLIAASKAAGKQLKDQTVAFLGAGSAGCGIAEQIIAQMVAEGLTDAEARARVYMVDRFGLITENQPNLLDFQRKLAQKAEVVDPWASIDNIISLLDVVKNAKPTVLIGVSGQPGLFTEEIIKTMAAHCERPIVMPLSNPTSRVEAVPADIIEWTEGRALIATGSPFAPVNYQAKLYNIAQCNNSYIFPGIGLGVVASGATRITENMLMASSRALADCSPLLQDPEADLLPSLGEIQQVSKIIALAVAQAAILDGVAVNISDDLLQRKIEESFWQPAYRKYKRIPF</sequence>
<evidence type="ECO:0000259" key="13">
    <source>
        <dbReference type="SMART" id="SM00919"/>
    </source>
</evidence>
<keyword evidence="4 8" id="KW-0560">Oxidoreductase</keyword>
<protein>
    <recommendedName>
        <fullName evidence="8">NAD-dependent malic enzyme</fullName>
        <shortName evidence="8">NAD-ME</shortName>
        <ecNumber evidence="8">1.1.1.38</ecNumber>
    </recommendedName>
</protein>
<feature type="active site" description="Proton donor" evidence="8 9">
    <location>
        <position position="104"/>
    </location>
</feature>
<feature type="binding site" evidence="8 11">
    <location>
        <position position="247"/>
    </location>
    <ligand>
        <name>a divalent metal cation</name>
        <dbReference type="ChEBI" id="CHEBI:60240"/>
    </ligand>
</feature>
<dbReference type="InterPro" id="IPR037062">
    <property type="entry name" value="Malic_N_dom_sf"/>
</dbReference>
<feature type="binding site" evidence="8 11">
    <location>
        <position position="246"/>
    </location>
    <ligand>
        <name>a divalent metal cation</name>
        <dbReference type="ChEBI" id="CHEBI:60240"/>
    </ligand>
</feature>
<dbReference type="GO" id="GO:0008948">
    <property type="term" value="F:oxaloacetate decarboxylase activity"/>
    <property type="evidence" value="ECO:0007669"/>
    <property type="project" value="UniProtKB-UniRule"/>
</dbReference>
<evidence type="ECO:0000256" key="6">
    <source>
        <dbReference type="ARBA" id="ARBA00050168"/>
    </source>
</evidence>
<keyword evidence="16" id="KW-1185">Reference proteome</keyword>
<dbReference type="GO" id="GO:0046872">
    <property type="term" value="F:metal ion binding"/>
    <property type="evidence" value="ECO:0007669"/>
    <property type="project" value="UniProtKB-KW"/>
</dbReference>
<dbReference type="PROSITE" id="PS00331">
    <property type="entry name" value="MALIC_ENZYMES"/>
    <property type="match status" value="1"/>
</dbReference>
<dbReference type="PANTHER" id="PTHR23406">
    <property type="entry name" value="MALIC ENZYME-RELATED"/>
    <property type="match status" value="1"/>
</dbReference>
<feature type="binding site" evidence="10">
    <location>
        <position position="462"/>
    </location>
    <ligand>
        <name>(S)-malate</name>
        <dbReference type="ChEBI" id="CHEBI:15589"/>
    </ligand>
</feature>
<dbReference type="EMBL" id="APQL01000006">
    <property type="protein sequence ID" value="ENW06233.1"/>
    <property type="molecule type" value="Genomic_DNA"/>
</dbReference>
<dbReference type="Gene3D" id="3.40.50.720">
    <property type="entry name" value="NAD(P)-binding Rossmann-like Domain"/>
    <property type="match status" value="1"/>
</dbReference>
<dbReference type="InterPro" id="IPR046346">
    <property type="entry name" value="Aminoacid_DH-like_N_sf"/>
</dbReference>
<dbReference type="eggNOG" id="COG0281">
    <property type="taxonomic scope" value="Bacteria"/>
</dbReference>
<evidence type="ECO:0000256" key="3">
    <source>
        <dbReference type="ARBA" id="ARBA00022723"/>
    </source>
</evidence>
<comment type="cofactor">
    <cofactor evidence="8 11">
        <name>Mg(2+)</name>
        <dbReference type="ChEBI" id="CHEBI:18420"/>
    </cofactor>
    <cofactor evidence="8 11">
        <name>Mn(2+)</name>
        <dbReference type="ChEBI" id="CHEBI:29035"/>
    </cofactor>
    <text evidence="8 11">Divalent metal cations. Prefers magnesium or manganese.</text>
</comment>
<reference evidence="15 16" key="1">
    <citation type="submission" date="2013-02" db="EMBL/GenBank/DDBJ databases">
        <title>The Genome Sequence of Acinetobacter beijerinckii CIP 110307.</title>
        <authorList>
            <consortium name="The Broad Institute Genome Sequencing Platform"/>
            <consortium name="The Broad Institute Genome Sequencing Center for Infectious Disease"/>
            <person name="Cerqueira G."/>
            <person name="Feldgarden M."/>
            <person name="Courvalin P."/>
            <person name="Perichon B."/>
            <person name="Grillot-Courvalin C."/>
            <person name="Clermont D."/>
            <person name="Rocha E."/>
            <person name="Yoon E.-J."/>
            <person name="Nemec A."/>
            <person name="Walker B."/>
            <person name="Young S.K."/>
            <person name="Zeng Q."/>
            <person name="Gargeya S."/>
            <person name="Fitzgerald M."/>
            <person name="Haas B."/>
            <person name="Abouelleil A."/>
            <person name="Alvarado L."/>
            <person name="Arachchi H.M."/>
            <person name="Berlin A.M."/>
            <person name="Chapman S.B."/>
            <person name="Dewar J."/>
            <person name="Goldberg J."/>
            <person name="Griggs A."/>
            <person name="Gujja S."/>
            <person name="Hansen M."/>
            <person name="Howarth C."/>
            <person name="Imamovic A."/>
            <person name="Larimer J."/>
            <person name="McCowan C."/>
            <person name="Murphy C."/>
            <person name="Neiman D."/>
            <person name="Pearson M."/>
            <person name="Priest M."/>
            <person name="Roberts A."/>
            <person name="Saif S."/>
            <person name="Shea T."/>
            <person name="Sisk P."/>
            <person name="Sykes S."/>
            <person name="Wortman J."/>
            <person name="Nusbaum C."/>
            <person name="Birren B."/>
        </authorList>
    </citation>
    <scope>NUCLEOTIDE SEQUENCE [LARGE SCALE GENOMIC DNA]</scope>
    <source>
        <strain evidence="15 16">CIP 110307</strain>
    </source>
</reference>
<dbReference type="GO" id="GO:0005829">
    <property type="term" value="C:cytosol"/>
    <property type="evidence" value="ECO:0007669"/>
    <property type="project" value="TreeGrafter"/>
</dbReference>
<feature type="binding site" evidence="10">
    <location>
        <position position="157"/>
    </location>
    <ligand>
        <name>(S)-malate</name>
        <dbReference type="ChEBI" id="CHEBI:15589"/>
    </ligand>
</feature>
<dbReference type="PRINTS" id="PR00072">
    <property type="entry name" value="MALOXRDTASE"/>
</dbReference>
<dbReference type="InterPro" id="IPR012301">
    <property type="entry name" value="Malic_N_dom"/>
</dbReference>
<dbReference type="FunFam" id="3.40.50.10380:FF:000001">
    <property type="entry name" value="NAD-dependent malic enzyme"/>
    <property type="match status" value="1"/>
</dbReference>
<dbReference type="CDD" id="cd05312">
    <property type="entry name" value="NAD_bind_1_malic_enz"/>
    <property type="match status" value="1"/>
</dbReference>
<dbReference type="GeneID" id="29857284"/>
<evidence type="ECO:0000256" key="11">
    <source>
        <dbReference type="PIRSR" id="PIRSR000106-3"/>
    </source>
</evidence>
<dbReference type="SMART" id="SM00919">
    <property type="entry name" value="Malic_M"/>
    <property type="match status" value="1"/>
</dbReference>
<feature type="domain" description="Malic enzyme N-terminal" evidence="14">
    <location>
        <begin position="81"/>
        <end position="261"/>
    </location>
</feature>
<dbReference type="InterPro" id="IPR023667">
    <property type="entry name" value="NAD_malic_enz_proteobac"/>
</dbReference>
<dbReference type="InterPro" id="IPR015884">
    <property type="entry name" value="Malic_enzyme_CS"/>
</dbReference>
<feature type="binding site" evidence="8">
    <location>
        <position position="418"/>
    </location>
    <ligand>
        <name>NAD(+)</name>
        <dbReference type="ChEBI" id="CHEBI:57540"/>
    </ligand>
</feature>
<comment type="catalytic activity">
    <reaction evidence="7 8">
        <text>(S)-malate + NAD(+) = pyruvate + CO2 + NADH</text>
        <dbReference type="Rhea" id="RHEA:12653"/>
        <dbReference type="ChEBI" id="CHEBI:15361"/>
        <dbReference type="ChEBI" id="CHEBI:15589"/>
        <dbReference type="ChEBI" id="CHEBI:16526"/>
        <dbReference type="ChEBI" id="CHEBI:57540"/>
        <dbReference type="ChEBI" id="CHEBI:57945"/>
        <dbReference type="EC" id="1.1.1.38"/>
    </reaction>
</comment>
<evidence type="ECO:0000256" key="9">
    <source>
        <dbReference type="PIRSR" id="PIRSR000106-1"/>
    </source>
</evidence>
<dbReference type="GO" id="GO:0051287">
    <property type="term" value="F:NAD binding"/>
    <property type="evidence" value="ECO:0007669"/>
    <property type="project" value="InterPro"/>
</dbReference>